<gene>
    <name evidence="1" type="ORF">BofuT4_uP037470.1</name>
</gene>
<accession>G2Y527</accession>
<reference evidence="2" key="1">
    <citation type="journal article" date="2011" name="PLoS Genet.">
        <title>Genomic analysis of the necrotrophic fungal pathogens Sclerotinia sclerotiorum and Botrytis cinerea.</title>
        <authorList>
            <person name="Amselem J."/>
            <person name="Cuomo C.A."/>
            <person name="van Kan J.A."/>
            <person name="Viaud M."/>
            <person name="Benito E.P."/>
            <person name="Couloux A."/>
            <person name="Coutinho P.M."/>
            <person name="de Vries R.P."/>
            <person name="Dyer P.S."/>
            <person name="Fillinger S."/>
            <person name="Fournier E."/>
            <person name="Gout L."/>
            <person name="Hahn M."/>
            <person name="Kohn L."/>
            <person name="Lapalu N."/>
            <person name="Plummer K.M."/>
            <person name="Pradier J.M."/>
            <person name="Quevillon E."/>
            <person name="Sharon A."/>
            <person name="Simon A."/>
            <person name="ten Have A."/>
            <person name="Tudzynski B."/>
            <person name="Tudzynski P."/>
            <person name="Wincker P."/>
            <person name="Andrew M."/>
            <person name="Anthouard V."/>
            <person name="Beever R.E."/>
            <person name="Beffa R."/>
            <person name="Benoit I."/>
            <person name="Bouzid O."/>
            <person name="Brault B."/>
            <person name="Chen Z."/>
            <person name="Choquer M."/>
            <person name="Collemare J."/>
            <person name="Cotton P."/>
            <person name="Danchin E.G."/>
            <person name="Da Silva C."/>
            <person name="Gautier A."/>
            <person name="Giraud C."/>
            <person name="Giraud T."/>
            <person name="Gonzalez C."/>
            <person name="Grossetete S."/>
            <person name="Guldener U."/>
            <person name="Henrissat B."/>
            <person name="Howlett B.J."/>
            <person name="Kodira C."/>
            <person name="Kretschmer M."/>
            <person name="Lappartient A."/>
            <person name="Leroch M."/>
            <person name="Levis C."/>
            <person name="Mauceli E."/>
            <person name="Neuveglise C."/>
            <person name="Oeser B."/>
            <person name="Pearson M."/>
            <person name="Poulain J."/>
            <person name="Poussereau N."/>
            <person name="Quesneville H."/>
            <person name="Rascle C."/>
            <person name="Schumacher J."/>
            <person name="Segurens B."/>
            <person name="Sexton A."/>
            <person name="Silva E."/>
            <person name="Sirven C."/>
            <person name="Soanes D.M."/>
            <person name="Talbot N.J."/>
            <person name="Templeton M."/>
            <person name="Yandava C."/>
            <person name="Yarden O."/>
            <person name="Zeng Q."/>
            <person name="Rollins J.A."/>
            <person name="Lebrun M.H."/>
            <person name="Dickman M."/>
        </authorList>
    </citation>
    <scope>NUCLEOTIDE SEQUENCE [LARGE SCALE GENOMIC DNA]</scope>
    <source>
        <strain evidence="2">T4</strain>
    </source>
</reference>
<evidence type="ECO:0000313" key="1">
    <source>
        <dbReference type="EMBL" id="CCD47767.1"/>
    </source>
</evidence>
<dbReference type="InParanoid" id="G2Y527"/>
<protein>
    <submittedName>
        <fullName evidence="1">Uncharacterized protein</fullName>
    </submittedName>
</protein>
<dbReference type="AlphaFoldDB" id="G2Y527"/>
<evidence type="ECO:0000313" key="2">
    <source>
        <dbReference type="Proteomes" id="UP000008177"/>
    </source>
</evidence>
<proteinExistence type="predicted"/>
<name>G2Y527_BOTF4</name>
<dbReference type="EMBL" id="FQ790287">
    <property type="protein sequence ID" value="CCD47767.1"/>
    <property type="molecule type" value="Genomic_DNA"/>
</dbReference>
<sequence length="51" mass="5738">MATMGLAPIMFEGIRSYYLYQLANVLGLKVAKEAFSLNEESGTLIRRGTRR</sequence>
<organism evidence="1 2">
    <name type="scientific">Botryotinia fuckeliana (strain T4)</name>
    <name type="common">Noble rot fungus</name>
    <name type="synonym">Botrytis cinerea</name>
    <dbReference type="NCBI Taxonomy" id="999810"/>
    <lineage>
        <taxon>Eukaryota</taxon>
        <taxon>Fungi</taxon>
        <taxon>Dikarya</taxon>
        <taxon>Ascomycota</taxon>
        <taxon>Pezizomycotina</taxon>
        <taxon>Leotiomycetes</taxon>
        <taxon>Helotiales</taxon>
        <taxon>Sclerotiniaceae</taxon>
        <taxon>Botrytis</taxon>
    </lineage>
</organism>
<dbReference type="HOGENOM" id="CLU_3106070_0_0_1"/>
<dbReference type="Proteomes" id="UP000008177">
    <property type="component" value="Unplaced contigs"/>
</dbReference>